<comment type="caution">
    <text evidence="6">The sequence shown here is derived from an EMBL/GenBank/DDBJ whole genome shotgun (WGS) entry which is preliminary data.</text>
</comment>
<dbReference type="SMART" id="SM00912">
    <property type="entry name" value="Haemagg_act"/>
    <property type="match status" value="1"/>
</dbReference>
<evidence type="ECO:0000256" key="2">
    <source>
        <dbReference type="ARBA" id="ARBA00022525"/>
    </source>
</evidence>
<dbReference type="RefSeq" id="WP_304987883.1">
    <property type="nucleotide sequence ID" value="NZ_BAAACR010000002.1"/>
</dbReference>
<keyword evidence="3 4" id="KW-0732">Signal</keyword>
<gene>
    <name evidence="6" type="ORF">GCM10008919_04980</name>
</gene>
<dbReference type="EMBL" id="BAAACR010000002">
    <property type="protein sequence ID" value="GAA0204691.1"/>
    <property type="molecule type" value="Genomic_DNA"/>
</dbReference>
<dbReference type="PANTHER" id="PTHR12338:SF8">
    <property type="entry name" value="HEME_HEMOPEXIN-BINDING PROTEIN"/>
    <property type="match status" value="1"/>
</dbReference>
<dbReference type="Proteomes" id="UP001500399">
    <property type="component" value="Unassembled WGS sequence"/>
</dbReference>
<dbReference type="Gene3D" id="2.160.20.10">
    <property type="entry name" value="Single-stranded right-handed beta-helix, Pectin lyase-like"/>
    <property type="match status" value="1"/>
</dbReference>
<evidence type="ECO:0000313" key="7">
    <source>
        <dbReference type="Proteomes" id="UP001500399"/>
    </source>
</evidence>
<organism evidence="6 7">
    <name type="scientific">Selenomonas dianae</name>
    <dbReference type="NCBI Taxonomy" id="135079"/>
    <lineage>
        <taxon>Bacteria</taxon>
        <taxon>Bacillati</taxon>
        <taxon>Bacillota</taxon>
        <taxon>Negativicutes</taxon>
        <taxon>Selenomonadales</taxon>
        <taxon>Selenomonadaceae</taxon>
        <taxon>Selenomonas</taxon>
    </lineage>
</organism>
<name>A0ABP3CH14_9FIRM</name>
<dbReference type="InterPro" id="IPR050909">
    <property type="entry name" value="Bact_Autotransporter_VF"/>
</dbReference>
<evidence type="ECO:0000256" key="1">
    <source>
        <dbReference type="ARBA" id="ARBA00004613"/>
    </source>
</evidence>
<dbReference type="InterPro" id="IPR012334">
    <property type="entry name" value="Pectin_lyas_fold"/>
</dbReference>
<evidence type="ECO:0000313" key="6">
    <source>
        <dbReference type="EMBL" id="GAA0204691.1"/>
    </source>
</evidence>
<feature type="signal peptide" evidence="4">
    <location>
        <begin position="1"/>
        <end position="33"/>
    </location>
</feature>
<sequence>MKQAAGKHLRLAIAYALFAGALAAPFAASPAYALPVEGANAAANAAEATITQSGTVMDINGKTLNNILRWEDFSIDAGEKVRFDSGAQAKDYLNFVTSEAMSRIYGTIEGGNNVYLVNPHGILFAESAQVNTGALYLSTALSIDVDTSVFRGGGTTLSAAKDSMAMC</sequence>
<dbReference type="InterPro" id="IPR008638">
    <property type="entry name" value="FhaB/CdiA-like_TPS"/>
</dbReference>
<evidence type="ECO:0000256" key="4">
    <source>
        <dbReference type="SAM" id="SignalP"/>
    </source>
</evidence>
<proteinExistence type="predicted"/>
<keyword evidence="2" id="KW-0964">Secreted</keyword>
<reference evidence="7" key="1">
    <citation type="journal article" date="2019" name="Int. J. Syst. Evol. Microbiol.">
        <title>The Global Catalogue of Microorganisms (GCM) 10K type strain sequencing project: providing services to taxonomists for standard genome sequencing and annotation.</title>
        <authorList>
            <consortium name="The Broad Institute Genomics Platform"/>
            <consortium name="The Broad Institute Genome Sequencing Center for Infectious Disease"/>
            <person name="Wu L."/>
            <person name="Ma J."/>
        </authorList>
    </citation>
    <scope>NUCLEOTIDE SEQUENCE [LARGE SCALE GENOMIC DNA]</scope>
    <source>
        <strain evidence="7">JCM 8542</strain>
    </source>
</reference>
<accession>A0ABP3CH14</accession>
<feature type="domain" description="Filamentous haemagglutinin FhaB/tRNA nuclease CdiA-like TPS" evidence="5">
    <location>
        <begin position="31"/>
        <end position="146"/>
    </location>
</feature>
<protein>
    <recommendedName>
        <fullName evidence="5">Filamentous haemagglutinin FhaB/tRNA nuclease CdiA-like TPS domain-containing protein</fullName>
    </recommendedName>
</protein>
<dbReference type="Pfam" id="PF05860">
    <property type="entry name" value="TPS"/>
    <property type="match status" value="1"/>
</dbReference>
<keyword evidence="7" id="KW-1185">Reference proteome</keyword>
<dbReference type="PANTHER" id="PTHR12338">
    <property type="entry name" value="AUTOTRANSPORTER"/>
    <property type="match status" value="1"/>
</dbReference>
<evidence type="ECO:0000256" key="3">
    <source>
        <dbReference type="ARBA" id="ARBA00022729"/>
    </source>
</evidence>
<evidence type="ECO:0000259" key="5">
    <source>
        <dbReference type="SMART" id="SM00912"/>
    </source>
</evidence>
<feature type="chain" id="PRO_5046577319" description="Filamentous haemagglutinin FhaB/tRNA nuclease CdiA-like TPS domain-containing protein" evidence="4">
    <location>
        <begin position="34"/>
        <end position="167"/>
    </location>
</feature>
<dbReference type="NCBIfam" id="TIGR01901">
    <property type="entry name" value="adhes_NPXG"/>
    <property type="match status" value="1"/>
</dbReference>
<dbReference type="SUPFAM" id="SSF51126">
    <property type="entry name" value="Pectin lyase-like"/>
    <property type="match status" value="1"/>
</dbReference>
<comment type="subcellular location">
    <subcellularLocation>
        <location evidence="1">Secreted</location>
    </subcellularLocation>
</comment>
<dbReference type="InterPro" id="IPR011050">
    <property type="entry name" value="Pectin_lyase_fold/virulence"/>
</dbReference>